<protein>
    <submittedName>
        <fullName evidence="1">Uncharacterized protein</fullName>
    </submittedName>
</protein>
<name>A0A0C3A558_9AGAM</name>
<dbReference type="HOGENOM" id="CLU_1797618_0_0_1"/>
<proteinExistence type="predicted"/>
<dbReference type="EMBL" id="KN822069">
    <property type="protein sequence ID" value="KIM59842.1"/>
    <property type="molecule type" value="Genomic_DNA"/>
</dbReference>
<dbReference type="InParanoid" id="A0A0C3A558"/>
<dbReference type="OrthoDB" id="2686689at2759"/>
<accession>A0A0C3A558</accession>
<gene>
    <name evidence="1" type="ORF">SCLCIDRAFT_9868</name>
</gene>
<evidence type="ECO:0000313" key="1">
    <source>
        <dbReference type="EMBL" id="KIM59842.1"/>
    </source>
</evidence>
<sequence length="144" mass="15882">MASTAQWPAEVHEAYEVIKKTYDQAVCVLRSDSSSDPTRVTFHIDALSSTALPILEALIPSSISYEDECLPIEWIVGVARLLGQAVQDLQAMAHVANTLEQQGVSIPELVMKVTNGQQGRPQKSVCPDFLTEVVTNRIGRMMLW</sequence>
<dbReference type="AlphaFoldDB" id="A0A0C3A558"/>
<evidence type="ECO:0000313" key="2">
    <source>
        <dbReference type="Proteomes" id="UP000053989"/>
    </source>
</evidence>
<reference evidence="2" key="2">
    <citation type="submission" date="2015-01" db="EMBL/GenBank/DDBJ databases">
        <title>Evolutionary Origins and Diversification of the Mycorrhizal Mutualists.</title>
        <authorList>
            <consortium name="DOE Joint Genome Institute"/>
            <consortium name="Mycorrhizal Genomics Consortium"/>
            <person name="Kohler A."/>
            <person name="Kuo A."/>
            <person name="Nagy L.G."/>
            <person name="Floudas D."/>
            <person name="Copeland A."/>
            <person name="Barry K.W."/>
            <person name="Cichocki N."/>
            <person name="Veneault-Fourrey C."/>
            <person name="LaButti K."/>
            <person name="Lindquist E.A."/>
            <person name="Lipzen A."/>
            <person name="Lundell T."/>
            <person name="Morin E."/>
            <person name="Murat C."/>
            <person name="Riley R."/>
            <person name="Ohm R."/>
            <person name="Sun H."/>
            <person name="Tunlid A."/>
            <person name="Henrissat B."/>
            <person name="Grigoriev I.V."/>
            <person name="Hibbett D.S."/>
            <person name="Martin F."/>
        </authorList>
    </citation>
    <scope>NUCLEOTIDE SEQUENCE [LARGE SCALE GENOMIC DNA]</scope>
    <source>
        <strain evidence="2">Foug A</strain>
    </source>
</reference>
<keyword evidence="2" id="KW-1185">Reference proteome</keyword>
<dbReference type="Proteomes" id="UP000053989">
    <property type="component" value="Unassembled WGS sequence"/>
</dbReference>
<organism evidence="1 2">
    <name type="scientific">Scleroderma citrinum Foug A</name>
    <dbReference type="NCBI Taxonomy" id="1036808"/>
    <lineage>
        <taxon>Eukaryota</taxon>
        <taxon>Fungi</taxon>
        <taxon>Dikarya</taxon>
        <taxon>Basidiomycota</taxon>
        <taxon>Agaricomycotina</taxon>
        <taxon>Agaricomycetes</taxon>
        <taxon>Agaricomycetidae</taxon>
        <taxon>Boletales</taxon>
        <taxon>Sclerodermatineae</taxon>
        <taxon>Sclerodermataceae</taxon>
        <taxon>Scleroderma</taxon>
    </lineage>
</organism>
<reference evidence="1 2" key="1">
    <citation type="submission" date="2014-04" db="EMBL/GenBank/DDBJ databases">
        <authorList>
            <consortium name="DOE Joint Genome Institute"/>
            <person name="Kuo A."/>
            <person name="Kohler A."/>
            <person name="Nagy L.G."/>
            <person name="Floudas D."/>
            <person name="Copeland A."/>
            <person name="Barry K.W."/>
            <person name="Cichocki N."/>
            <person name="Veneault-Fourrey C."/>
            <person name="LaButti K."/>
            <person name="Lindquist E.A."/>
            <person name="Lipzen A."/>
            <person name="Lundell T."/>
            <person name="Morin E."/>
            <person name="Murat C."/>
            <person name="Sun H."/>
            <person name="Tunlid A."/>
            <person name="Henrissat B."/>
            <person name="Grigoriev I.V."/>
            <person name="Hibbett D.S."/>
            <person name="Martin F."/>
            <person name="Nordberg H.P."/>
            <person name="Cantor M.N."/>
            <person name="Hua S.X."/>
        </authorList>
    </citation>
    <scope>NUCLEOTIDE SEQUENCE [LARGE SCALE GENOMIC DNA]</scope>
    <source>
        <strain evidence="1 2">Foug A</strain>
    </source>
</reference>